<evidence type="ECO:0000256" key="12">
    <source>
        <dbReference type="ARBA" id="ARBA00022989"/>
    </source>
</evidence>
<dbReference type="Gene3D" id="3.40.50.300">
    <property type="entry name" value="P-loop containing nucleotide triphosphate hydrolases"/>
    <property type="match status" value="1"/>
</dbReference>
<dbReference type="EMBL" id="AP027041">
    <property type="protein sequence ID" value="BDU16974.1"/>
    <property type="molecule type" value="Genomic_DNA"/>
</dbReference>
<evidence type="ECO:0000256" key="13">
    <source>
        <dbReference type="ARBA" id="ARBA00023136"/>
    </source>
</evidence>
<keyword evidence="22" id="KW-1185">Reference proteome</keyword>
<evidence type="ECO:0000256" key="15">
    <source>
        <dbReference type="ARBA" id="ARBA00051245"/>
    </source>
</evidence>
<dbReference type="InterPro" id="IPR005702">
    <property type="entry name" value="Wzc-like_C"/>
</dbReference>
<keyword evidence="14" id="KW-0829">Tyrosine-protein kinase</keyword>
<dbReference type="InterPro" id="IPR032807">
    <property type="entry name" value="GNVR"/>
</dbReference>
<keyword evidence="16" id="KW-0175">Coiled coil</keyword>
<dbReference type="NCBIfam" id="TIGR01007">
    <property type="entry name" value="eps_fam"/>
    <property type="match status" value="1"/>
</dbReference>
<feature type="domain" description="Tyrosine-protein kinase G-rich" evidence="20">
    <location>
        <begin position="386"/>
        <end position="456"/>
    </location>
</feature>
<gene>
    <name evidence="21" type="ORF">LA521A_21750</name>
</gene>
<protein>
    <recommendedName>
        <fullName evidence="4">non-specific protein-tyrosine kinase</fullName>
        <ecNumber evidence="4">2.7.10.2</ecNumber>
    </recommendedName>
</protein>
<evidence type="ECO:0000259" key="19">
    <source>
        <dbReference type="Pfam" id="PF13614"/>
    </source>
</evidence>
<keyword evidence="8 17" id="KW-0812">Transmembrane</keyword>
<evidence type="ECO:0000256" key="4">
    <source>
        <dbReference type="ARBA" id="ARBA00011903"/>
    </source>
</evidence>
<evidence type="ECO:0000256" key="2">
    <source>
        <dbReference type="ARBA" id="ARBA00007316"/>
    </source>
</evidence>
<keyword evidence="11" id="KW-0067">ATP-binding</keyword>
<evidence type="ECO:0000256" key="5">
    <source>
        <dbReference type="ARBA" id="ARBA00022475"/>
    </source>
</evidence>
<keyword evidence="10" id="KW-0418">Kinase</keyword>
<evidence type="ECO:0000256" key="3">
    <source>
        <dbReference type="ARBA" id="ARBA00008883"/>
    </source>
</evidence>
<keyword evidence="13 17" id="KW-0472">Membrane</keyword>
<dbReference type="Pfam" id="PF13614">
    <property type="entry name" value="AAA_31"/>
    <property type="match status" value="1"/>
</dbReference>
<proteinExistence type="inferred from homology"/>
<keyword evidence="6" id="KW-0997">Cell inner membrane</keyword>
<evidence type="ECO:0000256" key="14">
    <source>
        <dbReference type="ARBA" id="ARBA00023137"/>
    </source>
</evidence>
<dbReference type="InterPro" id="IPR027417">
    <property type="entry name" value="P-loop_NTPase"/>
</dbReference>
<evidence type="ECO:0000256" key="16">
    <source>
        <dbReference type="SAM" id="Coils"/>
    </source>
</evidence>
<feature type="transmembrane region" description="Helical" evidence="17">
    <location>
        <begin position="32"/>
        <end position="53"/>
    </location>
</feature>
<dbReference type="PANTHER" id="PTHR32309:SF13">
    <property type="entry name" value="FERRIC ENTEROBACTIN TRANSPORT PROTEIN FEPE"/>
    <property type="match status" value="1"/>
</dbReference>
<dbReference type="EC" id="2.7.10.2" evidence="4"/>
<name>A0ABM8DEE0_9GAMM</name>
<evidence type="ECO:0000259" key="18">
    <source>
        <dbReference type="Pfam" id="PF02706"/>
    </source>
</evidence>
<evidence type="ECO:0000256" key="11">
    <source>
        <dbReference type="ARBA" id="ARBA00022840"/>
    </source>
</evidence>
<dbReference type="SUPFAM" id="SSF52540">
    <property type="entry name" value="P-loop containing nucleoside triphosphate hydrolases"/>
    <property type="match status" value="1"/>
</dbReference>
<feature type="domain" description="Polysaccharide chain length determinant N-terminal" evidence="18">
    <location>
        <begin position="17"/>
        <end position="110"/>
    </location>
</feature>
<dbReference type="CDD" id="cd05387">
    <property type="entry name" value="BY-kinase"/>
    <property type="match status" value="1"/>
</dbReference>
<keyword evidence="12 17" id="KW-1133">Transmembrane helix</keyword>
<evidence type="ECO:0000256" key="1">
    <source>
        <dbReference type="ARBA" id="ARBA00004429"/>
    </source>
</evidence>
<dbReference type="Pfam" id="PF13807">
    <property type="entry name" value="GNVR"/>
    <property type="match status" value="1"/>
</dbReference>
<comment type="subcellular location">
    <subcellularLocation>
        <location evidence="1">Cell inner membrane</location>
        <topology evidence="1">Multi-pass membrane protein</topology>
    </subcellularLocation>
</comment>
<dbReference type="Proteomes" id="UP001317822">
    <property type="component" value="Chromosome"/>
</dbReference>
<organism evidence="21 22">
    <name type="scientific">Lysobacter auxotrophicus</name>
    <dbReference type="NCBI Taxonomy" id="2992573"/>
    <lineage>
        <taxon>Bacteria</taxon>
        <taxon>Pseudomonadati</taxon>
        <taxon>Pseudomonadota</taxon>
        <taxon>Gammaproteobacteria</taxon>
        <taxon>Lysobacterales</taxon>
        <taxon>Lysobacteraceae</taxon>
        <taxon>Lysobacter</taxon>
    </lineage>
</organism>
<keyword evidence="5" id="KW-1003">Cell membrane</keyword>
<dbReference type="InterPro" id="IPR050445">
    <property type="entry name" value="Bact_polysacc_biosynth/exp"/>
</dbReference>
<evidence type="ECO:0000256" key="10">
    <source>
        <dbReference type="ARBA" id="ARBA00022777"/>
    </source>
</evidence>
<evidence type="ECO:0000256" key="8">
    <source>
        <dbReference type="ARBA" id="ARBA00022692"/>
    </source>
</evidence>
<evidence type="ECO:0000256" key="17">
    <source>
        <dbReference type="SAM" id="Phobius"/>
    </source>
</evidence>
<dbReference type="Pfam" id="PF02706">
    <property type="entry name" value="Wzz"/>
    <property type="match status" value="1"/>
</dbReference>
<feature type="transmembrane region" description="Helical" evidence="17">
    <location>
        <begin position="436"/>
        <end position="460"/>
    </location>
</feature>
<reference evidence="21 22" key="1">
    <citation type="journal article" date="2023" name="Int. J. Syst. Evol. Microbiol.">
        <title>Physiological and genomic analyses of cobalamin (vitamin B12)-auxotrophy of Lysobacter auxotrophicus sp. nov., a methionine-auxotrophic chitinolytic bacterium isolated from chitin-treated soil.</title>
        <authorList>
            <person name="Saito A."/>
            <person name="Dohra H."/>
            <person name="Hamada M."/>
            <person name="Moriuchi R."/>
            <person name="Kotsuchibashi Y."/>
            <person name="Mori K."/>
        </authorList>
    </citation>
    <scope>NUCLEOTIDE SEQUENCE [LARGE SCALE GENOMIC DNA]</scope>
    <source>
        <strain evidence="21 22">5-21a</strain>
    </source>
</reference>
<comment type="similarity">
    <text evidence="2">Belongs to the CpsD/CapB family.</text>
</comment>
<evidence type="ECO:0000259" key="20">
    <source>
        <dbReference type="Pfam" id="PF13807"/>
    </source>
</evidence>
<evidence type="ECO:0000313" key="21">
    <source>
        <dbReference type="EMBL" id="BDU16974.1"/>
    </source>
</evidence>
<evidence type="ECO:0000313" key="22">
    <source>
        <dbReference type="Proteomes" id="UP001317822"/>
    </source>
</evidence>
<feature type="domain" description="AAA" evidence="19">
    <location>
        <begin position="535"/>
        <end position="673"/>
    </location>
</feature>
<accession>A0ABM8DEE0</accession>
<evidence type="ECO:0000256" key="6">
    <source>
        <dbReference type="ARBA" id="ARBA00022519"/>
    </source>
</evidence>
<comment type="catalytic activity">
    <reaction evidence="15">
        <text>L-tyrosyl-[protein] + ATP = O-phospho-L-tyrosyl-[protein] + ADP + H(+)</text>
        <dbReference type="Rhea" id="RHEA:10596"/>
        <dbReference type="Rhea" id="RHEA-COMP:10136"/>
        <dbReference type="Rhea" id="RHEA-COMP:20101"/>
        <dbReference type="ChEBI" id="CHEBI:15378"/>
        <dbReference type="ChEBI" id="CHEBI:30616"/>
        <dbReference type="ChEBI" id="CHEBI:46858"/>
        <dbReference type="ChEBI" id="CHEBI:61978"/>
        <dbReference type="ChEBI" id="CHEBI:456216"/>
        <dbReference type="EC" id="2.7.10.2"/>
    </reaction>
</comment>
<dbReference type="InterPro" id="IPR003856">
    <property type="entry name" value="LPS_length_determ_N"/>
</dbReference>
<dbReference type="PANTHER" id="PTHR32309">
    <property type="entry name" value="TYROSINE-PROTEIN KINASE"/>
    <property type="match status" value="1"/>
</dbReference>
<sequence length="715" mass="77716">MNAFAEPGVATEQQDDDQINLVEYWNVLRRRWRLLVGTAVATVFIALVFTLLATPSYRAATTLQIERDTIKVVAFEGLEPSESPLDRDFYQTQYELLKSRSLARRVIEDLKLVGDPAYAKYVESADEDAERRSDGKAVPEGTLRQLREEALVDPVLESLGIEPVRNSRLVRVNFDSPDPQMAAKVANAYAAGFVASNLERRFQASSYAKKYLEERLAQLKDKLEDSEKQVVAFSEQEQIVSVSDDKPSLDAQSLGDLNTALATAQAARMKAEALWRGANQGDGMALPQVVANPLIQKLREQKAGMEATYQNSLATFKPDYPNMVQLHQQIAEANRQIGAEVANIRQAVRIDYEAALAQENLLKSRIAALKGDVLNLQGRSIQYNILKREAEKNRQLYDALLQRYKEIGVAGGIGANNISVIDVATPPMKANSPRRLLNLAIGMVLGVLLGVLVVFVVHYLDNTMRDPKSLEEAAGLAVLGAIPRLGENETAQQAASDLRSPFSEAYRSVRTALQFATVRGLPGTLLITSAGPSEGKSTTALELAQNISQLGKRVLLVDADLRGASVHKTTGLPSAKGLSNLLSGACTLDEVVQSWRNGALDVITSGPLPPNPPELLGGAALPKLLSDLRRSYDVVILDGPPVLGLADAPLLANHAEATMLVVAAQATRVESLQAAIRRLQFSRARLIGALLTRFSMVGGDEYYGYGYGAHASKAK</sequence>
<dbReference type="InterPro" id="IPR025669">
    <property type="entry name" value="AAA_dom"/>
</dbReference>
<evidence type="ECO:0000256" key="9">
    <source>
        <dbReference type="ARBA" id="ARBA00022741"/>
    </source>
</evidence>
<evidence type="ECO:0000256" key="7">
    <source>
        <dbReference type="ARBA" id="ARBA00022679"/>
    </source>
</evidence>
<feature type="coiled-coil region" evidence="16">
    <location>
        <begin position="209"/>
        <end position="236"/>
    </location>
</feature>
<keyword evidence="7" id="KW-0808">Transferase</keyword>
<keyword evidence="9" id="KW-0547">Nucleotide-binding</keyword>
<comment type="similarity">
    <text evidence="3">Belongs to the etk/wzc family.</text>
</comment>